<gene>
    <name evidence="2" type="ORF">I0C86_30730</name>
</gene>
<feature type="domain" description="HTH luxR-type" evidence="1">
    <location>
        <begin position="257"/>
        <end position="322"/>
    </location>
</feature>
<accession>A0ABS0H4C9</accession>
<protein>
    <submittedName>
        <fullName evidence="2">Helix-turn-helix transcriptional regulator</fullName>
    </submittedName>
</protein>
<sequence>MLEPLGLEPTVEAVYRLMLAEPGWGVREIAAYLGWRDDDVRDALDRLAELKLLHQGVDVPNRVVSPQVGLFALLARSEAELAHRQRQIEASRSAIADLAQTYGAVAGMGAEILERLDGVAAVRDRLVGLSANAQEECMSLSPGGAQTPDAIEASRALDESALARGVRMRSLYQDSVRNDALTMRHLEWLASLGAEVRTVAALPIMLVIVDRQVALVPIEPSDPRQGALVMHSHGAVAAMVALFEQFWSVGVALDPTPVRDGEGLSAQERELLRLLANGDTDESVSRKLGLSLRTARRLTATLMSRLDARSRFEAGVRAARRGWV</sequence>
<reference evidence="2 3" key="1">
    <citation type="submission" date="2020-11" db="EMBL/GenBank/DDBJ databases">
        <title>A novel isolate from a Black sea contaminated sediment with potential to produce alkanes: Plantactinospora alkalitolerans sp. nov.</title>
        <authorList>
            <person name="Carro L."/>
            <person name="Veyisoglu A."/>
            <person name="Guven K."/>
            <person name="Schumann P."/>
            <person name="Klenk H.-P."/>
            <person name="Sahin N."/>
        </authorList>
    </citation>
    <scope>NUCLEOTIDE SEQUENCE [LARGE SCALE GENOMIC DNA]</scope>
    <source>
        <strain evidence="2 3">S1510</strain>
    </source>
</reference>
<dbReference type="SMART" id="SM00421">
    <property type="entry name" value="HTH_LUXR"/>
    <property type="match status" value="1"/>
</dbReference>
<dbReference type="CDD" id="cd06170">
    <property type="entry name" value="LuxR_C_like"/>
    <property type="match status" value="1"/>
</dbReference>
<dbReference type="PANTHER" id="PTHR34293">
    <property type="entry name" value="HTH-TYPE TRANSCRIPTIONAL REGULATOR TRMBL2"/>
    <property type="match status" value="1"/>
</dbReference>
<evidence type="ECO:0000259" key="1">
    <source>
        <dbReference type="PROSITE" id="PS50043"/>
    </source>
</evidence>
<name>A0ABS0H4C9_9ACTN</name>
<dbReference type="Proteomes" id="UP000638560">
    <property type="component" value="Unassembled WGS sequence"/>
</dbReference>
<evidence type="ECO:0000313" key="2">
    <source>
        <dbReference type="EMBL" id="MBF9133307.1"/>
    </source>
</evidence>
<dbReference type="EMBL" id="JADPUN010000264">
    <property type="protein sequence ID" value="MBF9133307.1"/>
    <property type="molecule type" value="Genomic_DNA"/>
</dbReference>
<dbReference type="InterPro" id="IPR000792">
    <property type="entry name" value="Tscrpt_reg_LuxR_C"/>
</dbReference>
<keyword evidence="3" id="KW-1185">Reference proteome</keyword>
<evidence type="ECO:0000313" key="3">
    <source>
        <dbReference type="Proteomes" id="UP000638560"/>
    </source>
</evidence>
<dbReference type="SUPFAM" id="SSF46894">
    <property type="entry name" value="C-terminal effector domain of the bipartite response regulators"/>
    <property type="match status" value="1"/>
</dbReference>
<dbReference type="InterPro" id="IPR016032">
    <property type="entry name" value="Sig_transdc_resp-reg_C-effctor"/>
</dbReference>
<dbReference type="InterPro" id="IPR036388">
    <property type="entry name" value="WH-like_DNA-bd_sf"/>
</dbReference>
<organism evidence="2 3">
    <name type="scientific">Plantactinospora alkalitolerans</name>
    <dbReference type="NCBI Taxonomy" id="2789879"/>
    <lineage>
        <taxon>Bacteria</taxon>
        <taxon>Bacillati</taxon>
        <taxon>Actinomycetota</taxon>
        <taxon>Actinomycetes</taxon>
        <taxon>Micromonosporales</taxon>
        <taxon>Micromonosporaceae</taxon>
        <taxon>Plantactinospora</taxon>
    </lineage>
</organism>
<dbReference type="InterPro" id="IPR051797">
    <property type="entry name" value="TrmB-like"/>
</dbReference>
<dbReference type="PANTHER" id="PTHR34293:SF1">
    <property type="entry name" value="HTH-TYPE TRANSCRIPTIONAL REGULATOR TRMBL2"/>
    <property type="match status" value="1"/>
</dbReference>
<dbReference type="Pfam" id="PF00196">
    <property type="entry name" value="GerE"/>
    <property type="match status" value="1"/>
</dbReference>
<dbReference type="Gene3D" id="1.10.10.10">
    <property type="entry name" value="Winged helix-like DNA-binding domain superfamily/Winged helix DNA-binding domain"/>
    <property type="match status" value="1"/>
</dbReference>
<comment type="caution">
    <text evidence="2">The sequence shown here is derived from an EMBL/GenBank/DDBJ whole genome shotgun (WGS) entry which is preliminary data.</text>
</comment>
<dbReference type="PRINTS" id="PR00038">
    <property type="entry name" value="HTHLUXR"/>
</dbReference>
<dbReference type="PROSITE" id="PS50043">
    <property type="entry name" value="HTH_LUXR_2"/>
    <property type="match status" value="1"/>
</dbReference>
<proteinExistence type="predicted"/>